<evidence type="ECO:0000313" key="4">
    <source>
        <dbReference type="EMBL" id="RSU12213.1"/>
    </source>
</evidence>
<evidence type="ECO:0000313" key="5">
    <source>
        <dbReference type="Proteomes" id="UP000287605"/>
    </source>
</evidence>
<dbReference type="GO" id="GO:0005524">
    <property type="term" value="F:ATP binding"/>
    <property type="evidence" value="ECO:0007669"/>
    <property type="project" value="UniProtKB-KW"/>
</dbReference>
<organism evidence="4 5">
    <name type="scientific">Vagococcus elongatus</name>
    <dbReference type="NCBI Taxonomy" id="180344"/>
    <lineage>
        <taxon>Bacteria</taxon>
        <taxon>Bacillati</taxon>
        <taxon>Bacillota</taxon>
        <taxon>Bacilli</taxon>
        <taxon>Lactobacillales</taxon>
        <taxon>Enterococcaceae</taxon>
        <taxon>Vagococcus</taxon>
    </lineage>
</organism>
<dbReference type="Gene3D" id="1.10.10.2220">
    <property type="match status" value="1"/>
</dbReference>
<dbReference type="SUPFAM" id="SSF52540">
    <property type="entry name" value="P-loop containing nucleoside triphosphate hydrolases"/>
    <property type="match status" value="3"/>
</dbReference>
<dbReference type="AlphaFoldDB" id="A0A430AVY0"/>
<dbReference type="InterPro" id="IPR036844">
    <property type="entry name" value="Hint_dom_sf"/>
</dbReference>
<dbReference type="InterPro" id="IPR004042">
    <property type="entry name" value="Intein_endonuc_central"/>
</dbReference>
<dbReference type="SUPFAM" id="SSF55608">
    <property type="entry name" value="Homing endonucleases"/>
    <property type="match status" value="1"/>
</dbReference>
<dbReference type="Gene3D" id="2.30.30.940">
    <property type="match status" value="1"/>
</dbReference>
<dbReference type="InterPro" id="IPR027785">
    <property type="entry name" value="UvrD-like_helicase_C"/>
</dbReference>
<dbReference type="InterPro" id="IPR050534">
    <property type="entry name" value="Coronavir_polyprotein_1ab"/>
</dbReference>
<dbReference type="InterPro" id="IPR004860">
    <property type="entry name" value="LAGLIDADG_dom"/>
</dbReference>
<reference evidence="4 5" key="1">
    <citation type="submission" date="2017-05" db="EMBL/GenBank/DDBJ databases">
        <title>Vagococcus spp. assemblies.</title>
        <authorList>
            <person name="Gulvik C.A."/>
        </authorList>
    </citation>
    <scope>NUCLEOTIDE SEQUENCE [LARGE SCALE GENOMIC DNA]</scope>
    <source>
        <strain evidence="4 5">CCUG 51432</strain>
    </source>
</reference>
<dbReference type="PROSITE" id="PS50819">
    <property type="entry name" value="INTEIN_ENDONUCLEASE"/>
    <property type="match status" value="1"/>
</dbReference>
<dbReference type="GO" id="GO:0006310">
    <property type="term" value="P:DNA recombination"/>
    <property type="evidence" value="ECO:0007669"/>
    <property type="project" value="TreeGrafter"/>
</dbReference>
<dbReference type="Pfam" id="PF14490">
    <property type="entry name" value="HHH_RecD2"/>
    <property type="match status" value="1"/>
</dbReference>
<keyword evidence="1" id="KW-0547">Nucleotide-binding</keyword>
<dbReference type="PANTHER" id="PTHR43788:SF6">
    <property type="entry name" value="DNA HELICASE B"/>
    <property type="match status" value="1"/>
</dbReference>
<dbReference type="GO" id="GO:0009338">
    <property type="term" value="C:exodeoxyribonuclease V complex"/>
    <property type="evidence" value="ECO:0007669"/>
    <property type="project" value="TreeGrafter"/>
</dbReference>
<evidence type="ECO:0000256" key="2">
    <source>
        <dbReference type="ARBA" id="ARBA00022840"/>
    </source>
</evidence>
<dbReference type="RefSeq" id="WP_126808593.1">
    <property type="nucleotide sequence ID" value="NZ_NGKA01000008.1"/>
</dbReference>
<dbReference type="OrthoDB" id="9803432at2"/>
<dbReference type="Pfam" id="PF13604">
    <property type="entry name" value="AAA_30"/>
    <property type="match status" value="1"/>
</dbReference>
<name>A0A430AVY0_9ENTE</name>
<keyword evidence="5" id="KW-1185">Reference proteome</keyword>
<dbReference type="Pfam" id="PF13538">
    <property type="entry name" value="UvrD_C_2"/>
    <property type="match status" value="1"/>
</dbReference>
<dbReference type="CDD" id="cd18809">
    <property type="entry name" value="SF1_C_RecD"/>
    <property type="match status" value="1"/>
</dbReference>
<dbReference type="InterPro" id="IPR039518">
    <property type="entry name" value="WhiA_LAGLIDADG_dom"/>
</dbReference>
<sequence>MNELVDRNKTYEEIDCTAKCVAILYSKESFVIAKFERVKGEAPRTFSVKGNYLVELGKEFNIKGINAGDKNYPDSFNPIAFSQFKDLMTASSKEQEEFLGMILSKAKIKALYEVSDNPIKMLEEADIEKLMEAEGIGLATAEKLIESYENQKDFSSAYISFAKYKLSMDQVKKICKSLGGIEQAIMMVEADPFVLTQIPGYGFKRADAVFLNNPENKPNDKRRIKAYIKYLFEELHSEGHTWITAKDFVGKVKENIFNADVKWAVEHVKTNVNYVVYRLDKELRITSSKALATELAVCDEINRLLNSENKNLKRLIDSAKVIKHVQKAQGWKFSEEQQKSIKMMIAKNVFLLQGYGGTGKAQDVDIIIPTPGGMRRFGDLKPGDYIFDRHGRPTMVTQIFPQGLKKNYKITLSDGRTTTSNDEHLWSTYTSKGNLKTRTLREIIDSGLYNYSNGERNCKFKIPTNKAVEFRERDLSVDPYVLGAFLGDGSCTSKALTLSSNDEDVVAEVSKLIGCNDYRRNSTKNYNWHFYFDKPKSVLREDSFGHMQINTIYRYQTEELFSKYPEILRTSIHKSIPIEYKMGSIDQRYALIQGLFDTDGSISKAEGRYNVRYSTNSRQLAYDVQEVLLSLGIQSNVSETNRANKKNIEYNLNILTSNDKKELLFRNTHKKRTAIEALNFVKRKRYDRVSIVDIEEMEEEVEMMCIMVDNDEHLYLTNDYIVTHNTSTLNGFISIVNEAGMTYKQGALSGKAANNMFLITGKEATTLHSMLVVDPITGGFVYNKDNKMLVDVVVIDEMSMVDIFMFLDVLKATPDGAKLIMLGDMGQLESIGVGIMAGLIKTGKMPSQLLTQIHRQAQKSAIITHSIAIRNGVKPTELKFDIGSKVYGENQDLEYIFVDPKDEDQISRHVMLNFRKLIEEHDINDVQILCSTKATGKTSTWDLNKFAQRVLINKGVLDGEYITIKRKGYKKPKSDSDIKLNRDGADEDSCYFVHVGEKVINMRNNKKMYDVHGNPCPIFNGNTGTVKQIIHTDKQDILVIDFEGIGIVNVLESHFEHIELGYAITVHKSQGSTIKYVIFALPFHYLLNTRELLYTGMTRASEYLILITSPRSFKKAVKQTFVKEKRTNFSDLFTRLKDFDLSNSSNSKFKKLSD</sequence>
<dbReference type="Pfam" id="PF14520">
    <property type="entry name" value="HHH_5"/>
    <property type="match status" value="1"/>
</dbReference>
<evidence type="ECO:0000256" key="1">
    <source>
        <dbReference type="ARBA" id="ARBA00022741"/>
    </source>
</evidence>
<dbReference type="CDD" id="cd17933">
    <property type="entry name" value="DEXSc_RecD-like"/>
    <property type="match status" value="1"/>
</dbReference>
<feature type="domain" description="DOD-type homing endonuclease" evidence="3">
    <location>
        <begin position="481"/>
        <end position="633"/>
    </location>
</feature>
<dbReference type="InterPro" id="IPR029493">
    <property type="entry name" value="RecD2-like_HHH"/>
</dbReference>
<dbReference type="Pfam" id="PF14527">
    <property type="entry name" value="LAGLIDADG_WhiA"/>
    <property type="match status" value="1"/>
</dbReference>
<keyword evidence="2" id="KW-0067">ATP-binding</keyword>
<dbReference type="GO" id="GO:0004519">
    <property type="term" value="F:endonuclease activity"/>
    <property type="evidence" value="ECO:0007669"/>
    <property type="project" value="InterPro"/>
</dbReference>
<dbReference type="Gene3D" id="3.40.50.300">
    <property type="entry name" value="P-loop containing nucleotide triphosphate hydrolases"/>
    <property type="match status" value="2"/>
</dbReference>
<dbReference type="GO" id="GO:0017116">
    <property type="term" value="F:single-stranded DNA helicase activity"/>
    <property type="evidence" value="ECO:0007669"/>
    <property type="project" value="TreeGrafter"/>
</dbReference>
<dbReference type="InterPro" id="IPR027417">
    <property type="entry name" value="P-loop_NTPase"/>
</dbReference>
<dbReference type="PANTHER" id="PTHR43788">
    <property type="entry name" value="DNA2/NAM7 HELICASE FAMILY MEMBER"/>
    <property type="match status" value="1"/>
</dbReference>
<dbReference type="EMBL" id="NGKA01000008">
    <property type="protein sequence ID" value="RSU12213.1"/>
    <property type="molecule type" value="Genomic_DNA"/>
</dbReference>
<comment type="caution">
    <text evidence="4">The sequence shown here is derived from an EMBL/GenBank/DDBJ whole genome shotgun (WGS) entry which is preliminary data.</text>
</comment>
<accession>A0A430AVY0</accession>
<dbReference type="Gene3D" id="3.10.28.10">
    <property type="entry name" value="Homing endonucleases"/>
    <property type="match status" value="1"/>
</dbReference>
<dbReference type="PRINTS" id="PR00379">
    <property type="entry name" value="INTEIN"/>
</dbReference>
<proteinExistence type="predicted"/>
<dbReference type="GO" id="GO:0016539">
    <property type="term" value="P:intein-mediated protein splicing"/>
    <property type="evidence" value="ECO:0007669"/>
    <property type="project" value="InterPro"/>
</dbReference>
<evidence type="ECO:0000259" key="3">
    <source>
        <dbReference type="PROSITE" id="PS50819"/>
    </source>
</evidence>
<dbReference type="InterPro" id="IPR027434">
    <property type="entry name" value="Homing_endonucl"/>
</dbReference>
<protein>
    <recommendedName>
        <fullName evidence="3">DOD-type homing endonuclease domain-containing protein</fullName>
    </recommendedName>
</protein>
<dbReference type="Proteomes" id="UP000287605">
    <property type="component" value="Unassembled WGS sequence"/>
</dbReference>
<dbReference type="Pfam" id="PF14528">
    <property type="entry name" value="LAGLIDADG_3"/>
    <property type="match status" value="1"/>
</dbReference>
<dbReference type="InterPro" id="IPR006142">
    <property type="entry name" value="INTEIN"/>
</dbReference>
<gene>
    <name evidence="4" type="ORF">CBF29_06340</name>
</gene>
<dbReference type="SUPFAM" id="SSF51294">
    <property type="entry name" value="Hedgehog/intein (Hint) domain"/>
    <property type="match status" value="1"/>
</dbReference>